<name>A0ABR9TU15_9NOSO</name>
<keyword evidence="4" id="KW-0418">Kinase</keyword>
<dbReference type="Proteomes" id="UP000647836">
    <property type="component" value="Unassembled WGS sequence"/>
</dbReference>
<evidence type="ECO:0000313" key="8">
    <source>
        <dbReference type="Proteomes" id="UP000647836"/>
    </source>
</evidence>
<keyword evidence="5" id="KW-0902">Two-component regulatory system</keyword>
<evidence type="ECO:0000259" key="6">
    <source>
        <dbReference type="PROSITE" id="PS50109"/>
    </source>
</evidence>
<dbReference type="PROSITE" id="PS50109">
    <property type="entry name" value="HIS_KIN"/>
    <property type="match status" value="1"/>
</dbReference>
<sequence length="43" mass="4519">MTHLFLKLGLALAKKLVDLHGGQISVTSEIGVGTTFTIALPVQ</sequence>
<dbReference type="InterPro" id="IPR036890">
    <property type="entry name" value="HATPase_C_sf"/>
</dbReference>
<comment type="catalytic activity">
    <reaction evidence="1">
        <text>ATP + protein L-histidine = ADP + protein N-phospho-L-histidine.</text>
        <dbReference type="EC" id="2.7.13.3"/>
    </reaction>
</comment>
<dbReference type="InterPro" id="IPR003594">
    <property type="entry name" value="HATPase_dom"/>
</dbReference>
<dbReference type="EC" id="2.7.13.3" evidence="2"/>
<keyword evidence="3" id="KW-0808">Transferase</keyword>
<protein>
    <recommendedName>
        <fullName evidence="2">histidine kinase</fullName>
        <ecNumber evidence="2">2.7.13.3</ecNumber>
    </recommendedName>
</protein>
<evidence type="ECO:0000256" key="5">
    <source>
        <dbReference type="ARBA" id="ARBA00023012"/>
    </source>
</evidence>
<dbReference type="PRINTS" id="PR00344">
    <property type="entry name" value="BCTRLSENSOR"/>
</dbReference>
<keyword evidence="8" id="KW-1185">Reference proteome</keyword>
<dbReference type="InterPro" id="IPR005467">
    <property type="entry name" value="His_kinase_dom"/>
</dbReference>
<evidence type="ECO:0000256" key="1">
    <source>
        <dbReference type="ARBA" id="ARBA00000085"/>
    </source>
</evidence>
<proteinExistence type="predicted"/>
<accession>A0ABR9TU15</accession>
<evidence type="ECO:0000256" key="3">
    <source>
        <dbReference type="ARBA" id="ARBA00022679"/>
    </source>
</evidence>
<comment type="caution">
    <text evidence="7">The sequence shown here is derived from an EMBL/GenBank/DDBJ whole genome shotgun (WGS) entry which is preliminary data.</text>
</comment>
<dbReference type="PANTHER" id="PTHR43047">
    <property type="entry name" value="TWO-COMPONENT HISTIDINE PROTEIN KINASE"/>
    <property type="match status" value="1"/>
</dbReference>
<dbReference type="EMBL" id="JADEXF010000053">
    <property type="protein sequence ID" value="MBE9103891.1"/>
    <property type="molecule type" value="Genomic_DNA"/>
</dbReference>
<dbReference type="Pfam" id="PF02518">
    <property type="entry name" value="HATPase_c"/>
    <property type="match status" value="1"/>
</dbReference>
<reference evidence="7 8" key="1">
    <citation type="submission" date="2020-10" db="EMBL/GenBank/DDBJ databases">
        <authorList>
            <person name="Castelo-Branco R."/>
            <person name="Eusebio N."/>
            <person name="Adriana R."/>
            <person name="Vieira A."/>
            <person name="Brugerolle De Fraissinette N."/>
            <person name="Rezende De Castro R."/>
            <person name="Schneider M.P."/>
            <person name="Vasconcelos V."/>
            <person name="Leao P.N."/>
        </authorList>
    </citation>
    <scope>NUCLEOTIDE SEQUENCE [LARGE SCALE GENOMIC DNA]</scope>
    <source>
        <strain evidence="7 8">LEGE 07299</strain>
    </source>
</reference>
<dbReference type="PANTHER" id="PTHR43047:SF72">
    <property type="entry name" value="OSMOSENSING HISTIDINE PROTEIN KINASE SLN1"/>
    <property type="match status" value="1"/>
</dbReference>
<evidence type="ECO:0000256" key="4">
    <source>
        <dbReference type="ARBA" id="ARBA00022777"/>
    </source>
</evidence>
<gene>
    <name evidence="7" type="ORF">IQ229_02705</name>
</gene>
<dbReference type="SUPFAM" id="SSF55874">
    <property type="entry name" value="ATPase domain of HSP90 chaperone/DNA topoisomerase II/histidine kinase"/>
    <property type="match status" value="1"/>
</dbReference>
<feature type="domain" description="Histidine kinase" evidence="6">
    <location>
        <begin position="1"/>
        <end position="43"/>
    </location>
</feature>
<evidence type="ECO:0000313" key="7">
    <source>
        <dbReference type="EMBL" id="MBE9103891.1"/>
    </source>
</evidence>
<dbReference type="Gene3D" id="3.30.565.10">
    <property type="entry name" value="Histidine kinase-like ATPase, C-terminal domain"/>
    <property type="match status" value="1"/>
</dbReference>
<evidence type="ECO:0000256" key="2">
    <source>
        <dbReference type="ARBA" id="ARBA00012438"/>
    </source>
</evidence>
<organism evidence="7 8">
    <name type="scientific">Nostoc cf. edaphicum LEGE 07299</name>
    <dbReference type="NCBI Taxonomy" id="2777974"/>
    <lineage>
        <taxon>Bacteria</taxon>
        <taxon>Bacillati</taxon>
        <taxon>Cyanobacteriota</taxon>
        <taxon>Cyanophyceae</taxon>
        <taxon>Nostocales</taxon>
        <taxon>Nostocaceae</taxon>
        <taxon>Nostoc</taxon>
    </lineage>
</organism>
<dbReference type="InterPro" id="IPR004358">
    <property type="entry name" value="Sig_transdc_His_kin-like_C"/>
</dbReference>